<dbReference type="STRING" id="29170.A0A368G6M9"/>
<keyword evidence="2" id="KW-0597">Phosphoprotein</keyword>
<comment type="similarity">
    <text evidence="5">Belongs to the BAF family.</text>
</comment>
<comment type="subcellular location">
    <subcellularLocation>
        <location evidence="1">Nucleus</location>
    </subcellularLocation>
</comment>
<organism evidence="8 9">
    <name type="scientific">Ancylostoma caninum</name>
    <name type="common">Dog hookworm</name>
    <dbReference type="NCBI Taxonomy" id="29170"/>
    <lineage>
        <taxon>Eukaryota</taxon>
        <taxon>Metazoa</taxon>
        <taxon>Ecdysozoa</taxon>
        <taxon>Nematoda</taxon>
        <taxon>Chromadorea</taxon>
        <taxon>Rhabditida</taxon>
        <taxon>Rhabditina</taxon>
        <taxon>Rhabditomorpha</taxon>
        <taxon>Strongyloidea</taxon>
        <taxon>Ancylostomatidae</taxon>
        <taxon>Ancylostomatinae</taxon>
        <taxon>Ancylostoma</taxon>
    </lineage>
</organism>
<evidence type="ECO:0000313" key="9">
    <source>
        <dbReference type="Proteomes" id="UP000252519"/>
    </source>
</evidence>
<evidence type="ECO:0000256" key="1">
    <source>
        <dbReference type="ARBA" id="ARBA00004123"/>
    </source>
</evidence>
<dbReference type="SMART" id="SM01023">
    <property type="entry name" value="BAF"/>
    <property type="match status" value="2"/>
</dbReference>
<gene>
    <name evidence="8" type="ORF">ANCCAN_15405</name>
</gene>
<dbReference type="EMBL" id="JOJR01000382">
    <property type="protein sequence ID" value="RCN38680.1"/>
    <property type="molecule type" value="Genomic_DNA"/>
</dbReference>
<keyword evidence="4" id="KW-0539">Nucleus</keyword>
<accession>A0A368G6M9</accession>
<dbReference type="GO" id="GO:0000793">
    <property type="term" value="C:condensed chromosome"/>
    <property type="evidence" value="ECO:0007669"/>
    <property type="project" value="TreeGrafter"/>
</dbReference>
<sequence length="163" mass="18684">MSTSVKHREFIGEPMAEKEVTAIAGIGPTYGAKLSEMGFDKAYILFGQFLLLKKDEELFTEWLKYSDIMSTSVKHREFIGEPMAEKEVTAIAGIGPTYGAKLSEMGFDKAYILFGQFLLLKKDEELFTEWLRIQLEYHPNMRRVHTTALMRGQNSSFNLWLVD</sequence>
<dbReference type="GO" id="GO:0003677">
    <property type="term" value="F:DNA binding"/>
    <property type="evidence" value="ECO:0007669"/>
    <property type="project" value="UniProtKB-KW"/>
</dbReference>
<comment type="caution">
    <text evidence="8">The sequence shown here is derived from an EMBL/GenBank/DDBJ whole genome shotgun (WGS) entry which is preliminary data.</text>
</comment>
<evidence type="ECO:0000256" key="6">
    <source>
        <dbReference type="ARBA" id="ARBA00064955"/>
    </source>
</evidence>
<evidence type="ECO:0000256" key="4">
    <source>
        <dbReference type="ARBA" id="ARBA00023242"/>
    </source>
</evidence>
<evidence type="ECO:0000256" key="7">
    <source>
        <dbReference type="ARBA" id="ARBA00069025"/>
    </source>
</evidence>
<evidence type="ECO:0000256" key="3">
    <source>
        <dbReference type="ARBA" id="ARBA00023125"/>
    </source>
</evidence>
<reference evidence="8 9" key="1">
    <citation type="submission" date="2014-10" db="EMBL/GenBank/DDBJ databases">
        <title>Draft genome of the hookworm Ancylostoma caninum.</title>
        <authorList>
            <person name="Mitreva M."/>
        </authorList>
    </citation>
    <scope>NUCLEOTIDE SEQUENCE [LARGE SCALE GENOMIC DNA]</scope>
    <source>
        <strain evidence="8 9">Baltimore</strain>
    </source>
</reference>
<evidence type="ECO:0000256" key="5">
    <source>
        <dbReference type="ARBA" id="ARBA00038496"/>
    </source>
</evidence>
<evidence type="ECO:0000256" key="2">
    <source>
        <dbReference type="ARBA" id="ARBA00022553"/>
    </source>
</evidence>
<name>A0A368G6M9_ANCCA</name>
<dbReference type="SUPFAM" id="SSF47798">
    <property type="entry name" value="Barrier-to-autointegration factor, BAF"/>
    <property type="match status" value="2"/>
</dbReference>
<dbReference type="Pfam" id="PF02961">
    <property type="entry name" value="SAM_BAF"/>
    <property type="match status" value="2"/>
</dbReference>
<keyword evidence="9" id="KW-1185">Reference proteome</keyword>
<proteinExistence type="inferred from homology"/>
<dbReference type="Gene3D" id="1.10.150.40">
    <property type="entry name" value="Barrier-to-autointegration factor, BAF"/>
    <property type="match status" value="2"/>
</dbReference>
<dbReference type="InterPro" id="IPR036617">
    <property type="entry name" value="BAF_sf"/>
</dbReference>
<dbReference type="AlphaFoldDB" id="A0A368G6M9"/>
<dbReference type="OrthoDB" id="9997163at2759"/>
<keyword evidence="3" id="KW-0238">DNA-binding</keyword>
<dbReference type="GO" id="GO:0051276">
    <property type="term" value="P:chromosome organization"/>
    <property type="evidence" value="ECO:0007669"/>
    <property type="project" value="TreeGrafter"/>
</dbReference>
<dbReference type="PANTHER" id="PTHR47507:SF6">
    <property type="entry name" value="BARRIER-TO-AUTOINTEGRATION FACTOR"/>
    <property type="match status" value="1"/>
</dbReference>
<comment type="subunit">
    <text evidence="6">Interacts with emr-1 and lem-2. Interacts with lem-4l, leading to decreased phosphorylation by VRK1 and promoting dephosphorylation by protein phosphatase 2A (PP2A).</text>
</comment>
<dbReference type="Proteomes" id="UP000252519">
    <property type="component" value="Unassembled WGS sequence"/>
</dbReference>
<dbReference type="FunFam" id="1.10.150.40:FF:000005">
    <property type="entry name" value="Barrier-to-autointegration factor 1"/>
    <property type="match status" value="2"/>
</dbReference>
<dbReference type="InterPro" id="IPR004122">
    <property type="entry name" value="BAF_prot"/>
</dbReference>
<protein>
    <recommendedName>
        <fullName evidence="7">Barrier-to-autointegration factor 1</fullName>
    </recommendedName>
</protein>
<dbReference type="PANTHER" id="PTHR47507">
    <property type="entry name" value="BARRIER TO AUTOINTEGRATION FACTOR 2"/>
    <property type="match status" value="1"/>
</dbReference>
<dbReference type="InterPro" id="IPR051387">
    <property type="entry name" value="BAF"/>
</dbReference>
<dbReference type="GO" id="GO:0005634">
    <property type="term" value="C:nucleus"/>
    <property type="evidence" value="ECO:0007669"/>
    <property type="project" value="UniProtKB-SubCell"/>
</dbReference>
<evidence type="ECO:0000313" key="8">
    <source>
        <dbReference type="EMBL" id="RCN38680.1"/>
    </source>
</evidence>